<dbReference type="InterPro" id="IPR009387">
    <property type="entry name" value="HigB-2"/>
</dbReference>
<evidence type="ECO:0000313" key="18">
    <source>
        <dbReference type="Proteomes" id="UP000529446"/>
    </source>
</evidence>
<evidence type="ECO:0000313" key="16">
    <source>
        <dbReference type="EMBL" id="MBC2373438.1"/>
    </source>
</evidence>
<evidence type="ECO:0000313" key="3">
    <source>
        <dbReference type="EMBL" id="MBC1333199.1"/>
    </source>
</evidence>
<dbReference type="Proteomes" id="UP000565628">
    <property type="component" value="Unassembled WGS sequence"/>
</dbReference>
<dbReference type="Proteomes" id="UP000543379">
    <property type="component" value="Unassembled WGS sequence"/>
</dbReference>
<dbReference type="EMBL" id="JAASTX010000023">
    <property type="protein sequence ID" value="MBC1493005.1"/>
    <property type="molecule type" value="Genomic_DNA"/>
</dbReference>
<dbReference type="STRING" id="1552123.EP57_01550"/>
<evidence type="ECO:0000313" key="2">
    <source>
        <dbReference type="EMBL" id="MBC1318144.1"/>
    </source>
</evidence>
<dbReference type="OrthoDB" id="9812066at2"/>
<reference evidence="18 19" key="2">
    <citation type="submission" date="2020-03" db="EMBL/GenBank/DDBJ databases">
        <title>Soil Listeria distribution.</title>
        <authorList>
            <person name="Liao J."/>
            <person name="Wiedmann M."/>
        </authorList>
    </citation>
    <scope>NUCLEOTIDE SEQUENCE [LARGE SCALE GENOMIC DNA]</scope>
    <source>
        <strain evidence="15 30">FSL L7-0039</strain>
        <strain evidence="14 22">FSL L7-0051</strain>
        <strain evidence="13 31">FSL L7-0054</strain>
        <strain evidence="11 29">FSL L7-0149</strain>
        <strain evidence="12 28">FSL L7-0153</strain>
        <strain evidence="10 18">FSL L7-0360</strain>
        <strain evidence="9 25">FSL L7-0435</strain>
        <strain evidence="7 21">FSL L7-0978</strain>
        <strain evidence="8 27">FSL L7-0990</strain>
        <strain evidence="6 26">FSL L7-1017</strain>
        <strain evidence="5 20">FSL L7-1547</strain>
        <strain evidence="4 32">FSL L7-1681</strain>
        <strain evidence="2 23">FSL L7-1816</strain>
        <strain evidence="3 19">FSL L7-1833</strain>
        <strain evidence="16 24">FSL L7-1850</strain>
    </source>
</reference>
<dbReference type="GeneID" id="58716128"/>
<dbReference type="Proteomes" id="UP000533953">
    <property type="component" value="Unassembled WGS sequence"/>
</dbReference>
<evidence type="ECO:0000313" key="29">
    <source>
        <dbReference type="Proteomes" id="UP000553016"/>
    </source>
</evidence>
<dbReference type="EMBL" id="JAARZS010000012">
    <property type="protein sequence ID" value="MBC2283926.1"/>
    <property type="molecule type" value="Genomic_DNA"/>
</dbReference>
<dbReference type="EMBL" id="JAARUV010000007">
    <property type="protein sequence ID" value="MBC1780256.1"/>
    <property type="molecule type" value="Genomic_DNA"/>
</dbReference>
<gene>
    <name evidence="1" type="ORF">EP57_01550</name>
    <name evidence="3" type="ORF">HB759_14735</name>
    <name evidence="2" type="ORF">HB811_15280</name>
    <name evidence="4" type="ORF">HB847_14025</name>
    <name evidence="16" type="ORF">HBP98_15610</name>
    <name evidence="6" type="ORF">HCA46_15530</name>
    <name evidence="7" type="ORF">HCA52_13795</name>
    <name evidence="8" type="ORF">HCA55_14885</name>
    <name evidence="9" type="ORF">HCA78_15650</name>
    <name evidence="10" type="ORF">HCB06_14240</name>
    <name evidence="12" type="ORF">HCB25_14660</name>
    <name evidence="11" type="ORF">HCB35_17020</name>
    <name evidence="13" type="ORF">HCB69_06005</name>
    <name evidence="14" type="ORF">HCC36_08945</name>
    <name evidence="5" type="ORF">HCI99_14390</name>
    <name evidence="15" type="ORF">HCJ81_10260</name>
</gene>
<evidence type="ECO:0000313" key="15">
    <source>
        <dbReference type="EMBL" id="MBC2311273.1"/>
    </source>
</evidence>
<evidence type="ECO:0000313" key="21">
    <source>
        <dbReference type="Proteomes" id="UP000539064"/>
    </source>
</evidence>
<evidence type="ECO:0000313" key="30">
    <source>
        <dbReference type="Proteomes" id="UP000565628"/>
    </source>
</evidence>
<dbReference type="EMBL" id="JAARWW010000008">
    <property type="protein sequence ID" value="MBC2005210.1"/>
    <property type="molecule type" value="Genomic_DNA"/>
</dbReference>
<evidence type="ECO:0000313" key="7">
    <source>
        <dbReference type="EMBL" id="MBC1794500.1"/>
    </source>
</evidence>
<sequence length="121" mass="14423">MKFELTREFIYVDEFDRSAQKHGFTSRDYFHIEQLLLSDPKKGTVLQFANGLRKLRYAPIRLKSGKSGGFRIFYVDIESYNIVVMITLINKREADNLTDEELRYLGKFVVQLKQLYMNKEW</sequence>
<evidence type="ECO:0000313" key="6">
    <source>
        <dbReference type="EMBL" id="MBC1780256.1"/>
    </source>
</evidence>
<evidence type="ECO:0000313" key="25">
    <source>
        <dbReference type="Proteomes" id="UP000546806"/>
    </source>
</evidence>
<dbReference type="eggNOG" id="COG4737">
    <property type="taxonomic scope" value="Bacteria"/>
</dbReference>
<dbReference type="Proteomes" id="UP000532866">
    <property type="component" value="Unassembled WGS sequence"/>
</dbReference>
<evidence type="ECO:0000313" key="8">
    <source>
        <dbReference type="EMBL" id="MBC1798019.1"/>
    </source>
</evidence>
<evidence type="ECO:0000313" key="22">
    <source>
        <dbReference type="Proteomes" id="UP000543005"/>
    </source>
</evidence>
<evidence type="ECO:0000313" key="26">
    <source>
        <dbReference type="Proteomes" id="UP000547643"/>
    </source>
</evidence>
<name>A0A099WI03_9LIST</name>
<dbReference type="EMBL" id="JAARMV010000005">
    <property type="protein sequence ID" value="MBC2373438.1"/>
    <property type="molecule type" value="Genomic_DNA"/>
</dbReference>
<dbReference type="Proteomes" id="UP000543005">
    <property type="component" value="Unassembled WGS sequence"/>
</dbReference>
<dbReference type="Proteomes" id="UP000546806">
    <property type="component" value="Unassembled WGS sequence"/>
</dbReference>
<dbReference type="EMBL" id="JAAROL010000007">
    <property type="protein sequence ID" value="MBC1333199.1"/>
    <property type="molecule type" value="Genomic_DNA"/>
</dbReference>
<dbReference type="AlphaFoldDB" id="A0A099WI03"/>
<dbReference type="EMBL" id="JAARXI010000008">
    <property type="protein sequence ID" value="MBC2117788.1"/>
    <property type="molecule type" value="Genomic_DNA"/>
</dbReference>
<accession>A0A099WI03</accession>
<dbReference type="Proteomes" id="UP000529446">
    <property type="component" value="Unassembled WGS sequence"/>
</dbReference>
<evidence type="ECO:0000313" key="9">
    <source>
        <dbReference type="EMBL" id="MBC2005210.1"/>
    </source>
</evidence>
<dbReference type="Proteomes" id="UP000553016">
    <property type="component" value="Unassembled WGS sequence"/>
</dbReference>
<reference evidence="1 17" key="1">
    <citation type="submission" date="2014-05" db="EMBL/GenBank/DDBJ databases">
        <title>Novel Listeriaceae from food processing environments.</title>
        <authorList>
            <person name="den Bakker H.C."/>
        </authorList>
    </citation>
    <scope>NUCLEOTIDE SEQUENCE [LARGE SCALE GENOMIC DNA]</scope>
    <source>
        <strain evidence="1 17">FSL A5-0281</strain>
    </source>
</reference>
<evidence type="ECO:0000313" key="10">
    <source>
        <dbReference type="EMBL" id="MBC2117788.1"/>
    </source>
</evidence>
<dbReference type="Proteomes" id="UP000546244">
    <property type="component" value="Unassembled WGS sequence"/>
</dbReference>
<evidence type="ECO:0000313" key="11">
    <source>
        <dbReference type="EMBL" id="MBC2242179.1"/>
    </source>
</evidence>
<dbReference type="EMBL" id="JAAROV010000005">
    <property type="protein sequence ID" value="MBC1318144.1"/>
    <property type="molecule type" value="Genomic_DNA"/>
</dbReference>
<keyword evidence="17" id="KW-1185">Reference proteome</keyword>
<dbReference type="EMBL" id="JNFA01000003">
    <property type="protein sequence ID" value="KGL44306.1"/>
    <property type="molecule type" value="Genomic_DNA"/>
</dbReference>
<evidence type="ECO:0000313" key="1">
    <source>
        <dbReference type="EMBL" id="KGL44306.1"/>
    </source>
</evidence>
<dbReference type="RefSeq" id="WP_036083545.1">
    <property type="nucleotide sequence ID" value="NZ_CBCSHQ010000015.1"/>
</dbReference>
<evidence type="ECO:0000313" key="14">
    <source>
        <dbReference type="EMBL" id="MBC2293352.1"/>
    </source>
</evidence>
<dbReference type="EMBL" id="JAARVG010000014">
    <property type="protein sequence ID" value="MBC1794500.1"/>
    <property type="molecule type" value="Genomic_DNA"/>
</dbReference>
<protein>
    <submittedName>
        <fullName evidence="2">Addiction module toxin RelE</fullName>
    </submittedName>
</protein>
<dbReference type="Proteomes" id="UP000539064">
    <property type="component" value="Unassembled WGS sequence"/>
</dbReference>
<dbReference type="EMBL" id="JAARVD010000008">
    <property type="protein sequence ID" value="MBC1798019.1"/>
    <property type="molecule type" value="Genomic_DNA"/>
</dbReference>
<comment type="caution">
    <text evidence="1">The sequence shown here is derived from an EMBL/GenBank/DDBJ whole genome shotgun (WGS) entry which is preliminary data.</text>
</comment>
<evidence type="ECO:0000313" key="24">
    <source>
        <dbReference type="Proteomes" id="UP000546244"/>
    </source>
</evidence>
<dbReference type="Proteomes" id="UP000550367">
    <property type="component" value="Unassembled WGS sequence"/>
</dbReference>
<dbReference type="PIRSF" id="PIRSF039032">
    <property type="entry name" value="HigB-2"/>
    <property type="match status" value="1"/>
</dbReference>
<evidence type="ECO:0000313" key="20">
    <source>
        <dbReference type="Proteomes" id="UP000533953"/>
    </source>
</evidence>
<dbReference type="Proteomes" id="UP000547643">
    <property type="component" value="Unassembled WGS sequence"/>
</dbReference>
<evidence type="ECO:0000313" key="12">
    <source>
        <dbReference type="EMBL" id="MBC2245323.1"/>
    </source>
</evidence>
<evidence type="ECO:0000313" key="19">
    <source>
        <dbReference type="Proteomes" id="UP000532866"/>
    </source>
</evidence>
<proteinExistence type="predicted"/>
<evidence type="ECO:0000313" key="23">
    <source>
        <dbReference type="Proteomes" id="UP000543379"/>
    </source>
</evidence>
<dbReference type="Proteomes" id="UP000585696">
    <property type="component" value="Unassembled WGS sequence"/>
</dbReference>
<evidence type="ECO:0000313" key="4">
    <source>
        <dbReference type="EMBL" id="MBC1373469.1"/>
    </source>
</evidence>
<evidence type="ECO:0000313" key="32">
    <source>
        <dbReference type="Proteomes" id="UP000591929"/>
    </source>
</evidence>
<evidence type="ECO:0000313" key="13">
    <source>
        <dbReference type="EMBL" id="MBC2283926.1"/>
    </source>
</evidence>
<evidence type="ECO:0000313" key="28">
    <source>
        <dbReference type="Proteomes" id="UP000550367"/>
    </source>
</evidence>
<dbReference type="EMBL" id="JAARZT010000015">
    <property type="protein sequence ID" value="MBC2293352.1"/>
    <property type="molecule type" value="Genomic_DNA"/>
</dbReference>
<evidence type="ECO:0000313" key="31">
    <source>
        <dbReference type="Proteomes" id="UP000585696"/>
    </source>
</evidence>
<dbReference type="EMBL" id="JAARZA010000010">
    <property type="protein sequence ID" value="MBC2242179.1"/>
    <property type="molecule type" value="Genomic_DNA"/>
</dbReference>
<dbReference type="Proteomes" id="UP000029844">
    <property type="component" value="Unassembled WGS sequence"/>
</dbReference>
<dbReference type="EMBL" id="JAARPL010000011">
    <property type="protein sequence ID" value="MBC1373469.1"/>
    <property type="molecule type" value="Genomic_DNA"/>
</dbReference>
<evidence type="ECO:0000313" key="5">
    <source>
        <dbReference type="EMBL" id="MBC1493005.1"/>
    </source>
</evidence>
<dbReference type="Proteomes" id="UP000548082">
    <property type="component" value="Unassembled WGS sequence"/>
</dbReference>
<dbReference type="Proteomes" id="UP000591929">
    <property type="component" value="Unassembled WGS sequence"/>
</dbReference>
<evidence type="ECO:0000313" key="27">
    <source>
        <dbReference type="Proteomes" id="UP000548082"/>
    </source>
</evidence>
<evidence type="ECO:0000313" key="17">
    <source>
        <dbReference type="Proteomes" id="UP000029844"/>
    </source>
</evidence>
<dbReference type="EMBL" id="JAARYY010000010">
    <property type="protein sequence ID" value="MBC2245323.1"/>
    <property type="molecule type" value="Genomic_DNA"/>
</dbReference>
<dbReference type="EMBL" id="JAASWV010000013">
    <property type="protein sequence ID" value="MBC2311273.1"/>
    <property type="molecule type" value="Genomic_DNA"/>
</dbReference>
<organism evidence="1 17">
    <name type="scientific">Listeria booriae</name>
    <dbReference type="NCBI Taxonomy" id="1552123"/>
    <lineage>
        <taxon>Bacteria</taxon>
        <taxon>Bacillati</taxon>
        <taxon>Bacillota</taxon>
        <taxon>Bacilli</taxon>
        <taxon>Bacillales</taxon>
        <taxon>Listeriaceae</taxon>
        <taxon>Listeria</taxon>
    </lineage>
</organism>